<evidence type="ECO:0000256" key="2">
    <source>
        <dbReference type="SAM" id="SignalP"/>
    </source>
</evidence>
<proteinExistence type="predicted"/>
<feature type="signal peptide" evidence="2">
    <location>
        <begin position="1"/>
        <end position="30"/>
    </location>
</feature>
<protein>
    <submittedName>
        <fullName evidence="3">DUF928 domain-containing protein</fullName>
    </submittedName>
</protein>
<dbReference type="RefSeq" id="WP_252661390.1">
    <property type="nucleotide sequence ID" value="NZ_CP098611.1"/>
</dbReference>
<organism evidence="3 4">
    <name type="scientific">Phormidium yuhuli AB48</name>
    <dbReference type="NCBI Taxonomy" id="2940671"/>
    <lineage>
        <taxon>Bacteria</taxon>
        <taxon>Bacillati</taxon>
        <taxon>Cyanobacteriota</taxon>
        <taxon>Cyanophyceae</taxon>
        <taxon>Oscillatoriophycideae</taxon>
        <taxon>Oscillatoriales</taxon>
        <taxon>Oscillatoriaceae</taxon>
        <taxon>Phormidium</taxon>
        <taxon>Phormidium yuhuli</taxon>
    </lineage>
</organism>
<evidence type="ECO:0000256" key="1">
    <source>
        <dbReference type="SAM" id="MobiDB-lite"/>
    </source>
</evidence>
<dbReference type="Proteomes" id="UP001056708">
    <property type="component" value="Chromosome"/>
</dbReference>
<evidence type="ECO:0000313" key="3">
    <source>
        <dbReference type="EMBL" id="USR89955.1"/>
    </source>
</evidence>
<reference evidence="3" key="1">
    <citation type="submission" date="2022-06" db="EMBL/GenBank/DDBJ databases">
        <title>Genome sequence of Phormidium yuhuli AB48 isolated from an industrial photobioreactor environment.</title>
        <authorList>
            <person name="Qiu Y."/>
            <person name="Noonan A.J.C."/>
            <person name="Dofher K."/>
            <person name="Koch M."/>
            <person name="Kieft B."/>
            <person name="Lin X."/>
            <person name="Ziels R.M."/>
            <person name="Hallam S.J."/>
        </authorList>
    </citation>
    <scope>NUCLEOTIDE SEQUENCE</scope>
    <source>
        <strain evidence="3">AB48</strain>
    </source>
</reference>
<feature type="region of interest" description="Disordered" evidence="1">
    <location>
        <begin position="28"/>
        <end position="68"/>
    </location>
</feature>
<name>A0ABY5AL75_9CYAN</name>
<dbReference type="Pfam" id="PF06051">
    <property type="entry name" value="DUF928"/>
    <property type="match status" value="1"/>
</dbReference>
<sequence length="282" mass="31257">MVCNRVSSLTLLSLGLLLGLLSSHQRPLSAQFSTPNTGTPISSGGRRLQFSPPDRGAPESADGGATRRSDCLEVVPLMPVDPRNVHFGLTYQEHPTLYWYLGSAQEGLESAEIIIEGETPNGDIEDVHRASVSLPPNLSQRDHILSFSAPSNEPGLVTGQSYRWFLEIQCNPRAMEDPTSLMIYQGWIERVEPEAEVAQQLTQGQNVEESAYLYGTQGIWFDYLHQMTRHLNAWSYILAGFGVIPPDTDVEVVRPMQQDCPDQATIQVLPIWHQSSDIEAGE</sequence>
<feature type="chain" id="PRO_5046368352" evidence="2">
    <location>
        <begin position="31"/>
        <end position="282"/>
    </location>
</feature>
<accession>A0ABY5AL75</accession>
<keyword evidence="4" id="KW-1185">Reference proteome</keyword>
<dbReference type="EMBL" id="CP098611">
    <property type="protein sequence ID" value="USR89955.1"/>
    <property type="molecule type" value="Genomic_DNA"/>
</dbReference>
<evidence type="ECO:0000313" key="4">
    <source>
        <dbReference type="Proteomes" id="UP001056708"/>
    </source>
</evidence>
<feature type="compositionally biased region" description="Polar residues" evidence="1">
    <location>
        <begin position="28"/>
        <end position="42"/>
    </location>
</feature>
<gene>
    <name evidence="3" type="ORF">NEA10_13965</name>
</gene>
<dbReference type="InterPro" id="IPR010328">
    <property type="entry name" value="DUF928"/>
</dbReference>
<keyword evidence="2" id="KW-0732">Signal</keyword>